<sequence>MLVGRRVALRRPNGQHDGTLQLFRHNHEIRAIRNEPNFAITINPPLPRPDRPVHPFSRHPFQQHTKPHDPPVHSRITWQNGVGWATVGVNGGAVFASASCLLKELLQCHRIEAAGPFTDSPMVVVDRRVRGGHLDRIMTRSPHTPVNGCSDMLTWEAANGLCVQLHVLTTAADPFIAWISFGIFPGNSQDVHLFIATTEAPAAGVPHDAPFAQRFPRTAAKVRRVLGPIAAIVLDGQAP</sequence>
<dbReference type="InParanoid" id="A0A0G4ED30"/>
<dbReference type="PhylomeDB" id="A0A0G4ED30"/>
<name>A0A0G4ED30_VITBC</name>
<evidence type="ECO:0000256" key="1">
    <source>
        <dbReference type="SAM" id="MobiDB-lite"/>
    </source>
</evidence>
<reference evidence="2 3" key="1">
    <citation type="submission" date="2014-11" db="EMBL/GenBank/DDBJ databases">
        <authorList>
            <person name="Zhu J."/>
            <person name="Qi W."/>
            <person name="Song R."/>
        </authorList>
    </citation>
    <scope>NUCLEOTIDE SEQUENCE [LARGE SCALE GENOMIC DNA]</scope>
</reference>
<dbReference type="EMBL" id="CDMY01000170">
    <property type="protein sequence ID" value="CEL93465.1"/>
    <property type="molecule type" value="Genomic_DNA"/>
</dbReference>
<accession>A0A0G4ED30</accession>
<feature type="region of interest" description="Disordered" evidence="1">
    <location>
        <begin position="40"/>
        <end position="73"/>
    </location>
</feature>
<keyword evidence="3" id="KW-1185">Reference proteome</keyword>
<gene>
    <name evidence="2" type="ORF">Vbra_4800</name>
</gene>
<protein>
    <submittedName>
        <fullName evidence="2">Uncharacterized protein</fullName>
    </submittedName>
</protein>
<organism evidence="2 3">
    <name type="scientific">Vitrella brassicaformis (strain CCMP3155)</name>
    <dbReference type="NCBI Taxonomy" id="1169540"/>
    <lineage>
        <taxon>Eukaryota</taxon>
        <taxon>Sar</taxon>
        <taxon>Alveolata</taxon>
        <taxon>Colpodellida</taxon>
        <taxon>Vitrellaceae</taxon>
        <taxon>Vitrella</taxon>
    </lineage>
</organism>
<dbReference type="AlphaFoldDB" id="A0A0G4ED30"/>
<dbReference type="VEuPathDB" id="CryptoDB:Vbra_4800"/>
<evidence type="ECO:0000313" key="3">
    <source>
        <dbReference type="Proteomes" id="UP000041254"/>
    </source>
</evidence>
<proteinExistence type="predicted"/>
<dbReference type="Proteomes" id="UP000041254">
    <property type="component" value="Unassembled WGS sequence"/>
</dbReference>
<evidence type="ECO:0000313" key="2">
    <source>
        <dbReference type="EMBL" id="CEL93465.1"/>
    </source>
</evidence>